<dbReference type="Pfam" id="PF21274">
    <property type="entry name" value="Rng_hyd_C"/>
    <property type="match status" value="1"/>
</dbReference>
<dbReference type="AlphaFoldDB" id="A0AA97I6Y7"/>
<evidence type="ECO:0000256" key="2">
    <source>
        <dbReference type="ARBA" id="ARBA00022630"/>
    </source>
</evidence>
<evidence type="ECO:0000259" key="4">
    <source>
        <dbReference type="Pfam" id="PF01494"/>
    </source>
</evidence>
<dbReference type="Pfam" id="PF01494">
    <property type="entry name" value="FAD_binding_3"/>
    <property type="match status" value="1"/>
</dbReference>
<protein>
    <submittedName>
        <fullName evidence="5">FAD-dependent oxidoreductase</fullName>
    </submittedName>
</protein>
<organism evidence="5 6">
    <name type="scientific">Microbacterium betulae</name>
    <dbReference type="NCBI Taxonomy" id="2981139"/>
    <lineage>
        <taxon>Bacteria</taxon>
        <taxon>Bacillati</taxon>
        <taxon>Actinomycetota</taxon>
        <taxon>Actinomycetes</taxon>
        <taxon>Micrococcales</taxon>
        <taxon>Microbacteriaceae</taxon>
        <taxon>Microbacterium</taxon>
    </lineage>
</organism>
<proteinExistence type="predicted"/>
<dbReference type="PANTHER" id="PTHR43004">
    <property type="entry name" value="TRK SYSTEM POTASSIUM UPTAKE PROTEIN"/>
    <property type="match status" value="1"/>
</dbReference>
<dbReference type="Gene3D" id="3.30.9.10">
    <property type="entry name" value="D-Amino Acid Oxidase, subunit A, domain 2"/>
    <property type="match status" value="1"/>
</dbReference>
<dbReference type="Gene3D" id="3.40.30.120">
    <property type="match status" value="1"/>
</dbReference>
<dbReference type="EMBL" id="CP118157">
    <property type="protein sequence ID" value="WOF22875.1"/>
    <property type="molecule type" value="Genomic_DNA"/>
</dbReference>
<dbReference type="InterPro" id="IPR050641">
    <property type="entry name" value="RIFMO-like"/>
</dbReference>
<keyword evidence="3" id="KW-0274">FAD</keyword>
<keyword evidence="6" id="KW-1185">Reference proteome</keyword>
<dbReference type="NCBIfam" id="NF004780">
    <property type="entry name" value="PRK06126.1"/>
    <property type="match status" value="1"/>
</dbReference>
<dbReference type="InterPro" id="IPR036188">
    <property type="entry name" value="FAD/NAD-bd_sf"/>
</dbReference>
<name>A0AA97I6Y7_9MICO</name>
<reference evidence="5 6" key="1">
    <citation type="submission" date="2023-02" db="EMBL/GenBank/DDBJ databases">
        <title>Microbacterium betulae sp. nov., isolated from birch wood.</title>
        <authorList>
            <person name="Pasciak M."/>
            <person name="Pawlik K.J."/>
            <person name="Martynowski D."/>
            <person name="Laczmanski L."/>
            <person name="Ciekot J."/>
            <person name="Szponar B."/>
            <person name="Wojcik-Fatla A."/>
            <person name="Mackiewicz B."/>
            <person name="Farian E."/>
            <person name="Cholewa G."/>
            <person name="Cholewa A."/>
            <person name="Dutkiewicz J."/>
        </authorList>
    </citation>
    <scope>NUCLEOTIDE SEQUENCE [LARGE SCALE GENOMIC DNA]</scope>
    <source>
        <strain evidence="5 6">AB</strain>
    </source>
</reference>
<dbReference type="Proteomes" id="UP001305498">
    <property type="component" value="Chromosome"/>
</dbReference>
<evidence type="ECO:0000256" key="1">
    <source>
        <dbReference type="ARBA" id="ARBA00001974"/>
    </source>
</evidence>
<dbReference type="RefSeq" id="WP_317139347.1">
    <property type="nucleotide sequence ID" value="NZ_CP118157.1"/>
</dbReference>
<dbReference type="PRINTS" id="PR00420">
    <property type="entry name" value="RNGMNOXGNASE"/>
</dbReference>
<dbReference type="Gene3D" id="3.50.50.60">
    <property type="entry name" value="FAD/NAD(P)-binding domain"/>
    <property type="match status" value="1"/>
</dbReference>
<keyword evidence="2" id="KW-0285">Flavoprotein</keyword>
<dbReference type="GO" id="GO:0016709">
    <property type="term" value="F:oxidoreductase activity, acting on paired donors, with incorporation or reduction of molecular oxygen, NAD(P)H as one donor, and incorporation of one atom of oxygen"/>
    <property type="evidence" value="ECO:0007669"/>
    <property type="project" value="UniProtKB-ARBA"/>
</dbReference>
<accession>A0AA97I6Y7</accession>
<dbReference type="GO" id="GO:0071949">
    <property type="term" value="F:FAD binding"/>
    <property type="evidence" value="ECO:0007669"/>
    <property type="project" value="InterPro"/>
</dbReference>
<comment type="cofactor">
    <cofactor evidence="1">
        <name>FAD</name>
        <dbReference type="ChEBI" id="CHEBI:57692"/>
    </cofactor>
</comment>
<evidence type="ECO:0000313" key="5">
    <source>
        <dbReference type="EMBL" id="WOF22875.1"/>
    </source>
</evidence>
<sequence>MTETFDADVVIIGGGPVGLTAAMDLDARGIRSVVIESRRYLEAPNVKCNHVASRTMERFRRLGIADRVRAAGLPADYPQDIAFRTTMTGRELGRIPIPSTVQRASRPAGPDADWATPEPPHRVNQKYLEPILMEHAAGLPRVTLLNETRYLGLEQDEHGVSVRIADRDGAERVLRGRFLIGADGGRSAVRKRIGAAFHGDPVLQRVQSTCIRAPRLYDLLPGERAWAYYTFNPRRNGHVYAIDGDEVFLVHNYLSAGEGDGSGVDRDAAIRTILGVDASFDYEVVSEEDWIARRLVADRLRDRRVFIAGDAAHLWVPYAGFGMNAGIADVLNLTWALGARIAGWAADGILDAYEAERLPITDQVSRFAMGHQRKIAQGEVPPEIEDATDAGRAARRRLGEQAYALNVEQFAAAGLNYGYSYAHSPVIVYDGEPAPAYTMGSYTESTVPGCRAPHFWLADGVSLYDELGLGYTALSLGDPSGLADLVDEAAAAGVPLKVIDVDRRLAPAAYRHGYVIVRDDQHVVWRADAAPADPRALLDRLRGRLPSPGGAAEDVAGLSAVAADPA</sequence>
<dbReference type="InterPro" id="IPR002938">
    <property type="entry name" value="FAD-bd"/>
</dbReference>
<gene>
    <name evidence="5" type="ORF">N8K70_16000</name>
</gene>
<dbReference type="SUPFAM" id="SSF51905">
    <property type="entry name" value="FAD/NAD(P)-binding domain"/>
    <property type="match status" value="1"/>
</dbReference>
<dbReference type="KEGG" id="mbet:N8K70_16000"/>
<feature type="domain" description="FAD-binding" evidence="4">
    <location>
        <begin position="6"/>
        <end position="368"/>
    </location>
</feature>
<evidence type="ECO:0000313" key="6">
    <source>
        <dbReference type="Proteomes" id="UP001305498"/>
    </source>
</evidence>
<evidence type="ECO:0000256" key="3">
    <source>
        <dbReference type="ARBA" id="ARBA00022827"/>
    </source>
</evidence>
<dbReference type="PANTHER" id="PTHR43004:SF19">
    <property type="entry name" value="BINDING MONOOXYGENASE, PUTATIVE (JCVI)-RELATED"/>
    <property type="match status" value="1"/>
</dbReference>